<protein>
    <submittedName>
        <fullName evidence="1">Uncharacterized protein</fullName>
    </submittedName>
</protein>
<reference evidence="1 2" key="1">
    <citation type="submission" date="2016-11" db="EMBL/GenBank/DDBJ databases">
        <authorList>
            <person name="Jaros S."/>
            <person name="Januszkiewicz K."/>
            <person name="Wedrychowicz H."/>
        </authorList>
    </citation>
    <scope>NUCLEOTIDE SEQUENCE [LARGE SCALE GENOMIC DNA]</scope>
    <source>
        <strain evidence="1 2">DSM 2631</strain>
    </source>
</reference>
<accession>A0A1M4XFX4</accession>
<dbReference type="Proteomes" id="UP000184035">
    <property type="component" value="Unassembled WGS sequence"/>
</dbReference>
<dbReference type="AlphaFoldDB" id="A0A1M4XFX4"/>
<organism evidence="1 2">
    <name type="scientific">Clostridium fallax</name>
    <dbReference type="NCBI Taxonomy" id="1533"/>
    <lineage>
        <taxon>Bacteria</taxon>
        <taxon>Bacillati</taxon>
        <taxon>Bacillota</taxon>
        <taxon>Clostridia</taxon>
        <taxon>Eubacteriales</taxon>
        <taxon>Clostridiaceae</taxon>
        <taxon>Clostridium</taxon>
    </lineage>
</organism>
<name>A0A1M4XFX4_9CLOT</name>
<keyword evidence="2" id="KW-1185">Reference proteome</keyword>
<evidence type="ECO:0000313" key="1">
    <source>
        <dbReference type="EMBL" id="SHE92425.1"/>
    </source>
</evidence>
<gene>
    <name evidence="1" type="ORF">SAMN05443638_11818</name>
</gene>
<sequence length="51" mass="5966">MKNIKDPNEKSNLTNKSYANENLYSRGYYGTHLTDNILYTKTSYVPKESLF</sequence>
<dbReference type="EMBL" id="FQVM01000018">
    <property type="protein sequence ID" value="SHE92425.1"/>
    <property type="molecule type" value="Genomic_DNA"/>
</dbReference>
<evidence type="ECO:0000313" key="2">
    <source>
        <dbReference type="Proteomes" id="UP000184035"/>
    </source>
</evidence>
<dbReference type="RefSeq" id="WP_159429645.1">
    <property type="nucleotide sequence ID" value="NZ_FQVM01000018.1"/>
</dbReference>
<proteinExistence type="predicted"/>